<dbReference type="Pfam" id="PF00849">
    <property type="entry name" value="PseudoU_synth_2"/>
    <property type="match status" value="1"/>
</dbReference>
<dbReference type="InterPro" id="IPR020103">
    <property type="entry name" value="PsdUridine_synth_cat_dom_sf"/>
</dbReference>
<evidence type="ECO:0000256" key="4">
    <source>
        <dbReference type="ARBA" id="ARBA00031870"/>
    </source>
</evidence>
<keyword evidence="6" id="KW-0694">RNA-binding</keyword>
<keyword evidence="3" id="KW-0413">Isomerase</keyword>
<evidence type="ECO:0000256" key="3">
    <source>
        <dbReference type="ARBA" id="ARBA00023235"/>
    </source>
</evidence>
<protein>
    <recommendedName>
        <fullName evidence="4">RNA pseudouridylate synthase</fullName>
    </recommendedName>
    <alternativeName>
        <fullName evidence="5">RNA-uridine isomerase</fullName>
    </alternativeName>
</protein>
<comment type="catalytic activity">
    <reaction evidence="1">
        <text>a uridine in RNA = a pseudouridine in RNA</text>
        <dbReference type="Rhea" id="RHEA:48348"/>
        <dbReference type="Rhea" id="RHEA-COMP:12068"/>
        <dbReference type="Rhea" id="RHEA-COMP:12069"/>
        <dbReference type="ChEBI" id="CHEBI:65314"/>
        <dbReference type="ChEBI" id="CHEBI:65315"/>
    </reaction>
</comment>
<dbReference type="Gene3D" id="3.10.290.10">
    <property type="entry name" value="RNA-binding S4 domain"/>
    <property type="match status" value="1"/>
</dbReference>
<evidence type="ECO:0000313" key="9">
    <source>
        <dbReference type="Proteomes" id="UP000030008"/>
    </source>
</evidence>
<dbReference type="EMBL" id="JQIF01000113">
    <property type="protein sequence ID" value="KGJ51405.1"/>
    <property type="molecule type" value="Genomic_DNA"/>
</dbReference>
<evidence type="ECO:0000256" key="1">
    <source>
        <dbReference type="ARBA" id="ARBA00000073"/>
    </source>
</evidence>
<dbReference type="Gene3D" id="3.30.2350.10">
    <property type="entry name" value="Pseudouridine synthase"/>
    <property type="match status" value="1"/>
</dbReference>
<dbReference type="GO" id="GO:0003723">
    <property type="term" value="F:RNA binding"/>
    <property type="evidence" value="ECO:0007669"/>
    <property type="project" value="UniProtKB-KW"/>
</dbReference>
<dbReference type="CDD" id="cd02869">
    <property type="entry name" value="PseudoU_synth_RluA_like"/>
    <property type="match status" value="1"/>
</dbReference>
<dbReference type="GO" id="GO:0001522">
    <property type="term" value="P:pseudouridine synthesis"/>
    <property type="evidence" value="ECO:0007669"/>
    <property type="project" value="InterPro"/>
</dbReference>
<dbReference type="AlphaFoldDB" id="A0A099I150"/>
<evidence type="ECO:0000313" key="8">
    <source>
        <dbReference type="EMBL" id="KGJ51405.1"/>
    </source>
</evidence>
<dbReference type="RefSeq" id="WP_044907926.1">
    <property type="nucleotide sequence ID" value="NZ_JQIF01000113.1"/>
</dbReference>
<dbReference type="PROSITE" id="PS50889">
    <property type="entry name" value="S4"/>
    <property type="match status" value="1"/>
</dbReference>
<dbReference type="InterPro" id="IPR036986">
    <property type="entry name" value="S4_RNA-bd_sf"/>
</dbReference>
<accession>A0A099I150</accession>
<evidence type="ECO:0000256" key="2">
    <source>
        <dbReference type="ARBA" id="ARBA00010876"/>
    </source>
</evidence>
<proteinExistence type="inferred from homology"/>
<dbReference type="Proteomes" id="UP000030008">
    <property type="component" value="Unassembled WGS sequence"/>
</dbReference>
<reference evidence="8 9" key="1">
    <citation type="submission" date="2014-08" db="EMBL/GenBank/DDBJ databases">
        <title>Clostridium innocuum, an unnegligible vancomycin-resistant pathogen causing extra-intestinal infections.</title>
        <authorList>
            <person name="Feng Y."/>
            <person name="Chiu C.-H."/>
        </authorList>
    </citation>
    <scope>NUCLEOTIDE SEQUENCE [LARGE SCALE GENOMIC DNA]</scope>
    <source>
        <strain evidence="8 9">AN88</strain>
    </source>
</reference>
<dbReference type="CDD" id="cd00165">
    <property type="entry name" value="S4"/>
    <property type="match status" value="1"/>
</dbReference>
<dbReference type="PANTHER" id="PTHR21600">
    <property type="entry name" value="MITOCHONDRIAL RNA PSEUDOURIDINE SYNTHASE"/>
    <property type="match status" value="1"/>
</dbReference>
<dbReference type="SUPFAM" id="SSF55174">
    <property type="entry name" value="Alpha-L RNA-binding motif"/>
    <property type="match status" value="1"/>
</dbReference>
<dbReference type="GO" id="GO:0140098">
    <property type="term" value="F:catalytic activity, acting on RNA"/>
    <property type="evidence" value="ECO:0007669"/>
    <property type="project" value="UniProtKB-ARBA"/>
</dbReference>
<feature type="domain" description="Pseudouridine synthase RsuA/RluA-like" evidence="7">
    <location>
        <begin position="92"/>
        <end position="250"/>
    </location>
</feature>
<evidence type="ECO:0000256" key="6">
    <source>
        <dbReference type="PROSITE-ProRule" id="PRU00182"/>
    </source>
</evidence>
<dbReference type="GO" id="GO:0009982">
    <property type="term" value="F:pseudouridine synthase activity"/>
    <property type="evidence" value="ECO:0007669"/>
    <property type="project" value="InterPro"/>
</dbReference>
<dbReference type="GO" id="GO:0006396">
    <property type="term" value="P:RNA processing"/>
    <property type="evidence" value="ECO:0007669"/>
    <property type="project" value="UniProtKB-ARBA"/>
</dbReference>
<name>A0A099I150_CLOIN</name>
<dbReference type="InterPro" id="IPR050188">
    <property type="entry name" value="RluA_PseudoU_synthase"/>
</dbReference>
<gene>
    <name evidence="8" type="ORF">CIAN88_20775</name>
</gene>
<comment type="similarity">
    <text evidence="2">Belongs to the pseudouridine synthase RluA family.</text>
</comment>
<organism evidence="8 9">
    <name type="scientific">Clostridium innocuum</name>
    <dbReference type="NCBI Taxonomy" id="1522"/>
    <lineage>
        <taxon>Bacteria</taxon>
        <taxon>Bacillati</taxon>
        <taxon>Bacillota</taxon>
        <taxon>Clostridia</taxon>
        <taxon>Eubacteriales</taxon>
        <taxon>Clostridiaceae</taxon>
        <taxon>Clostridium</taxon>
    </lineage>
</organism>
<sequence length="317" mass="37046">MKEFIINENDADQRVDKFIQKTMKTMPKSLMYKYIRNKKIKVNRKRCEISQRLQVGDTMQCYIPEEFYEAATMRSFLQVPNALDVVYEDDAVLLINKPKGLRAHSDTSEVQDNLADRLLHYLYCKKEYDPTTEQSFTPALCHRIDRNTQGLVIAAKTAAALRCMNEKIALRQVEKKYLCIVQGKLKKKQDHIVLYHRKNEQNTAEVIDREREGYTRMETGYRVLQEAERYSLVEVELHSGKSHQIRALMSWLGHPLLGDVKYGARKTKEKTYQALCAYHVAFHFQGDACCLQYLNGRAFELQDTDIERQFADIARPF</sequence>
<evidence type="ECO:0000259" key="7">
    <source>
        <dbReference type="Pfam" id="PF00849"/>
    </source>
</evidence>
<dbReference type="SUPFAM" id="SSF55120">
    <property type="entry name" value="Pseudouridine synthase"/>
    <property type="match status" value="1"/>
</dbReference>
<dbReference type="InterPro" id="IPR006145">
    <property type="entry name" value="PsdUridine_synth_RsuA/RluA"/>
</dbReference>
<comment type="caution">
    <text evidence="8">The sequence shown here is derived from an EMBL/GenBank/DDBJ whole genome shotgun (WGS) entry which is preliminary data.</text>
</comment>
<evidence type="ECO:0000256" key="5">
    <source>
        <dbReference type="ARBA" id="ARBA00033164"/>
    </source>
</evidence>